<evidence type="ECO:0000313" key="3">
    <source>
        <dbReference type="Proteomes" id="UP000432350"/>
    </source>
</evidence>
<keyword evidence="2" id="KW-0239">DNA-directed DNA polymerase</keyword>
<dbReference type="Gene3D" id="3.30.420.10">
    <property type="entry name" value="Ribonuclease H-like superfamily/Ribonuclease H"/>
    <property type="match status" value="1"/>
</dbReference>
<name>A0A653YSS0_SPHMU</name>
<dbReference type="Proteomes" id="UP000432350">
    <property type="component" value="Unassembled WGS sequence"/>
</dbReference>
<sequence length="270" mass="31100">MTFIAIIAIIGFCYAGYLSYQKYDENKYNYQLLKEKERIAIEAKEKEEKRKFDFKNSIELLFSNQNDGSISINVNNLPKDFEDEEYICFDFETADKSPLSAISLGFARYKGSNLLEIKEFRFSPIYNETENDNEFMFTYVHGIKPSDVKGLPTIVDIWDEISPYLNSHHLVAHNAEFDINVLQAILNHAKKKVLGNRISCTYELSKKYLKYEESYKLESLCNSLNIPYWNHKAGYDAVSCGILFIHILGETPGGATTENVMRGKKLVIKT</sequence>
<dbReference type="GO" id="GO:0008408">
    <property type="term" value="F:3'-5' exonuclease activity"/>
    <property type="evidence" value="ECO:0007669"/>
    <property type="project" value="TreeGrafter"/>
</dbReference>
<dbReference type="SMART" id="SM00479">
    <property type="entry name" value="EXOIII"/>
    <property type="match status" value="1"/>
</dbReference>
<dbReference type="GO" id="GO:0003887">
    <property type="term" value="F:DNA-directed DNA polymerase activity"/>
    <property type="evidence" value="ECO:0007669"/>
    <property type="project" value="UniProtKB-KW"/>
</dbReference>
<evidence type="ECO:0000259" key="1">
    <source>
        <dbReference type="SMART" id="SM00479"/>
    </source>
</evidence>
<gene>
    <name evidence="2" type="ORF">SPHINGO8BC_110279</name>
</gene>
<dbReference type="AlphaFoldDB" id="A0A653YSS0"/>
<evidence type="ECO:0000313" key="2">
    <source>
        <dbReference type="EMBL" id="VXC45531.1"/>
    </source>
</evidence>
<dbReference type="GO" id="GO:0003676">
    <property type="term" value="F:nucleic acid binding"/>
    <property type="evidence" value="ECO:0007669"/>
    <property type="project" value="InterPro"/>
</dbReference>
<feature type="domain" description="Exonuclease" evidence="1">
    <location>
        <begin position="85"/>
        <end position="253"/>
    </location>
</feature>
<accession>A0A653YSS0</accession>
<dbReference type="EC" id="2.7.7.7" evidence="2"/>
<dbReference type="PANTHER" id="PTHR30231:SF42">
    <property type="entry name" value="EXONUCLEASE"/>
    <property type="match status" value="1"/>
</dbReference>
<dbReference type="RefSeq" id="WP_159333283.1">
    <property type="nucleotide sequence ID" value="NZ_LR733857.1"/>
</dbReference>
<dbReference type="InterPro" id="IPR013520">
    <property type="entry name" value="Ribonucl_H"/>
</dbReference>
<dbReference type="GO" id="GO:0005829">
    <property type="term" value="C:cytosol"/>
    <property type="evidence" value="ECO:0007669"/>
    <property type="project" value="TreeGrafter"/>
</dbReference>
<proteinExistence type="predicted"/>
<keyword evidence="2" id="KW-0808">Transferase</keyword>
<protein>
    <submittedName>
        <fullName evidence="2">Putative DNA-directed DNA polymerase</fullName>
        <ecNumber evidence="2">2.7.7.7</ecNumber>
    </submittedName>
</protein>
<dbReference type="EMBL" id="CABWMV010000003">
    <property type="protein sequence ID" value="VXC45531.1"/>
    <property type="molecule type" value="Genomic_DNA"/>
</dbReference>
<dbReference type="InterPro" id="IPR012337">
    <property type="entry name" value="RNaseH-like_sf"/>
</dbReference>
<keyword evidence="2" id="KW-0548">Nucleotidyltransferase</keyword>
<dbReference type="InterPro" id="IPR036397">
    <property type="entry name" value="RNaseH_sf"/>
</dbReference>
<dbReference type="Pfam" id="PF00929">
    <property type="entry name" value="RNase_T"/>
    <property type="match status" value="1"/>
</dbReference>
<dbReference type="SUPFAM" id="SSF53098">
    <property type="entry name" value="Ribonuclease H-like"/>
    <property type="match status" value="1"/>
</dbReference>
<dbReference type="PANTHER" id="PTHR30231">
    <property type="entry name" value="DNA POLYMERASE III SUBUNIT EPSILON"/>
    <property type="match status" value="1"/>
</dbReference>
<reference evidence="2 3" key="1">
    <citation type="submission" date="2019-10" db="EMBL/GenBank/DDBJ databases">
        <authorList>
            <person name="Karimi E."/>
        </authorList>
    </citation>
    <scope>NUCLEOTIDE SEQUENCE [LARGE SCALE GENOMIC DNA]</scope>
    <source>
        <strain evidence="2">Sphingobacterium sp. 8BC</strain>
    </source>
</reference>
<organism evidence="2 3">
    <name type="scientific">Sphingobacterium multivorum</name>
    <dbReference type="NCBI Taxonomy" id="28454"/>
    <lineage>
        <taxon>Bacteria</taxon>
        <taxon>Pseudomonadati</taxon>
        <taxon>Bacteroidota</taxon>
        <taxon>Sphingobacteriia</taxon>
        <taxon>Sphingobacteriales</taxon>
        <taxon>Sphingobacteriaceae</taxon>
        <taxon>Sphingobacterium</taxon>
    </lineage>
</organism>